<evidence type="ECO:0000259" key="2">
    <source>
        <dbReference type="SMART" id="SM00829"/>
    </source>
</evidence>
<dbReference type="GO" id="GO:0016628">
    <property type="term" value="F:oxidoreductase activity, acting on the CH-CH group of donors, NAD or NADP as acceptor"/>
    <property type="evidence" value="ECO:0007669"/>
    <property type="project" value="InterPro"/>
</dbReference>
<dbReference type="Pfam" id="PF00107">
    <property type="entry name" value="ADH_zinc_N"/>
    <property type="match status" value="1"/>
</dbReference>
<dbReference type="FunFam" id="3.40.50.720:FF:000121">
    <property type="entry name" value="Prostaglandin reductase 2"/>
    <property type="match status" value="1"/>
</dbReference>
<dbReference type="SUPFAM" id="SSF50129">
    <property type="entry name" value="GroES-like"/>
    <property type="match status" value="1"/>
</dbReference>
<feature type="domain" description="Enoyl reductase (ER)" evidence="2">
    <location>
        <begin position="17"/>
        <end position="341"/>
    </location>
</feature>
<keyword evidence="4" id="KW-1185">Reference proteome</keyword>
<comment type="caution">
    <text evidence="3">The sequence shown here is derived from an EMBL/GenBank/DDBJ whole genome shotgun (WGS) entry which is preliminary data.</text>
</comment>
<dbReference type="Gene3D" id="3.40.50.720">
    <property type="entry name" value="NAD(P)-binding Rossmann-like Domain"/>
    <property type="match status" value="1"/>
</dbReference>
<evidence type="ECO:0000256" key="1">
    <source>
        <dbReference type="ARBA" id="ARBA00023002"/>
    </source>
</evidence>
<dbReference type="PANTHER" id="PTHR43205:SF7">
    <property type="entry name" value="PROSTAGLANDIN REDUCTASE 1"/>
    <property type="match status" value="1"/>
</dbReference>
<dbReference type="InterPro" id="IPR011032">
    <property type="entry name" value="GroES-like_sf"/>
</dbReference>
<dbReference type="InterPro" id="IPR013149">
    <property type="entry name" value="ADH-like_C"/>
</dbReference>
<keyword evidence="1" id="KW-0560">Oxidoreductase</keyword>
<name>A0AAD5SV26_9FUNG</name>
<dbReference type="InterPro" id="IPR036291">
    <property type="entry name" value="NAD(P)-bd_dom_sf"/>
</dbReference>
<dbReference type="Pfam" id="PF16884">
    <property type="entry name" value="ADH_N_2"/>
    <property type="match status" value="1"/>
</dbReference>
<dbReference type="InterPro" id="IPR020843">
    <property type="entry name" value="ER"/>
</dbReference>
<organism evidence="3 4">
    <name type="scientific">Physocladia obscura</name>
    <dbReference type="NCBI Taxonomy" id="109957"/>
    <lineage>
        <taxon>Eukaryota</taxon>
        <taxon>Fungi</taxon>
        <taxon>Fungi incertae sedis</taxon>
        <taxon>Chytridiomycota</taxon>
        <taxon>Chytridiomycota incertae sedis</taxon>
        <taxon>Chytridiomycetes</taxon>
        <taxon>Chytridiales</taxon>
        <taxon>Chytriomycetaceae</taxon>
        <taxon>Physocladia</taxon>
    </lineage>
</organism>
<reference evidence="3" key="1">
    <citation type="submission" date="2020-05" db="EMBL/GenBank/DDBJ databases">
        <title>Phylogenomic resolution of chytrid fungi.</title>
        <authorList>
            <person name="Stajich J.E."/>
            <person name="Amses K."/>
            <person name="Simmons R."/>
            <person name="Seto K."/>
            <person name="Myers J."/>
            <person name="Bonds A."/>
            <person name="Quandt C.A."/>
            <person name="Barry K."/>
            <person name="Liu P."/>
            <person name="Grigoriev I."/>
            <person name="Longcore J.E."/>
            <person name="James T.Y."/>
        </authorList>
    </citation>
    <scope>NUCLEOTIDE SEQUENCE</scope>
    <source>
        <strain evidence="3">JEL0513</strain>
    </source>
</reference>
<dbReference type="SUPFAM" id="SSF51735">
    <property type="entry name" value="NAD(P)-binding Rossmann-fold domains"/>
    <property type="match status" value="1"/>
</dbReference>
<dbReference type="CDD" id="cd05288">
    <property type="entry name" value="PGDH"/>
    <property type="match status" value="1"/>
</dbReference>
<dbReference type="PANTHER" id="PTHR43205">
    <property type="entry name" value="PROSTAGLANDIN REDUCTASE"/>
    <property type="match status" value="1"/>
</dbReference>
<dbReference type="Gene3D" id="3.90.180.10">
    <property type="entry name" value="Medium-chain alcohol dehydrogenases, catalytic domain"/>
    <property type="match status" value="1"/>
</dbReference>
<dbReference type="EMBL" id="JADGJH010002003">
    <property type="protein sequence ID" value="KAJ3105423.1"/>
    <property type="molecule type" value="Genomic_DNA"/>
</dbReference>
<evidence type="ECO:0000313" key="3">
    <source>
        <dbReference type="EMBL" id="KAJ3105423.1"/>
    </source>
</evidence>
<dbReference type="InterPro" id="IPR041694">
    <property type="entry name" value="ADH_N_2"/>
</dbReference>
<protein>
    <recommendedName>
        <fullName evidence="2">Enoyl reductase (ER) domain-containing protein</fullName>
    </recommendedName>
</protein>
<dbReference type="SMART" id="SM00829">
    <property type="entry name" value="PKS_ER"/>
    <property type="match status" value="1"/>
</dbReference>
<dbReference type="InterPro" id="IPR045010">
    <property type="entry name" value="MDR_fam"/>
</dbReference>
<dbReference type="AlphaFoldDB" id="A0AAD5SV26"/>
<gene>
    <name evidence="3" type="ORF">HK100_003897</name>
</gene>
<sequence>MTTNTKVLFKSIPEGAANLANFEVVSEPFNIQTAAAALQPNSVLIKVTWLSVDPYMRGRMRKPEVASYSAAFTLGQPFMGHGVGIVVKSTSEKFAEGDVVLGILPWGNYVSVPEAAITRKINTADAPDLPHETYLGLLGMPSFTAYAGLVVLGKPKAGETLFVSAAAGAVGQVVGQIGKRFGLRVVGSCGTDEKVDHLVNRLGFDAAFNYNKHPIREKLAELCPNGIDIYFENVGGETLEAVLTLMNVHGRIPVCGMISQYDGAGYGVKNLFSVISKRITLQGFLVSDFYADHHDAFLKWMFEHGLDGTFFYEQTVANGIENVPAAFIGMMDGKNIGKQLIKL</sequence>
<accession>A0AAD5SV26</accession>
<dbReference type="Proteomes" id="UP001211907">
    <property type="component" value="Unassembled WGS sequence"/>
</dbReference>
<evidence type="ECO:0000313" key="4">
    <source>
        <dbReference type="Proteomes" id="UP001211907"/>
    </source>
</evidence>
<proteinExistence type="predicted"/>